<dbReference type="STRING" id="670.ACZ92_17940"/>
<sequence length="56" mass="6096">MNTVFIVNFVGQASPATIKQLAAVTHENGGKWLISKVNFIEDQVAGVIKVELPEEN</sequence>
<gene>
    <name evidence="1" type="ORF">CA163_07565</name>
</gene>
<evidence type="ECO:0000313" key="2">
    <source>
        <dbReference type="Proteomes" id="UP000214596"/>
    </source>
</evidence>
<dbReference type="EMBL" id="NIXT01000307">
    <property type="protein sequence ID" value="OXE33433.1"/>
    <property type="molecule type" value="Genomic_DNA"/>
</dbReference>
<dbReference type="AlphaFoldDB" id="A0A227JEG6"/>
<accession>A0A227JEG6</accession>
<feature type="non-terminal residue" evidence="1">
    <location>
        <position position="56"/>
    </location>
</feature>
<dbReference type="Proteomes" id="UP000214596">
    <property type="component" value="Unassembled WGS sequence"/>
</dbReference>
<comment type="caution">
    <text evidence="1">The sequence shown here is derived from an EMBL/GenBank/DDBJ whole genome shotgun (WGS) entry which is preliminary data.</text>
</comment>
<name>A0A227JEG6_VIBPH</name>
<proteinExistence type="predicted"/>
<evidence type="ECO:0000313" key="1">
    <source>
        <dbReference type="EMBL" id="OXE33433.1"/>
    </source>
</evidence>
<organism evidence="1 2">
    <name type="scientific">Vibrio parahaemolyticus</name>
    <dbReference type="NCBI Taxonomy" id="670"/>
    <lineage>
        <taxon>Bacteria</taxon>
        <taxon>Pseudomonadati</taxon>
        <taxon>Pseudomonadota</taxon>
        <taxon>Gammaproteobacteria</taxon>
        <taxon>Vibrionales</taxon>
        <taxon>Vibrionaceae</taxon>
        <taxon>Vibrio</taxon>
    </lineage>
</organism>
<reference evidence="1 2" key="1">
    <citation type="journal article" date="2017" name="Appl. Environ. Microbiol.">
        <title>Parallel evolution of two clades of a major Atlantic endemic Vibrio parahaemolyticus pathogen lineage by independent acquisition of related pathogenicity islands.</title>
        <authorList>
            <person name="Xu F."/>
            <person name="Gonzalez-Escalona N."/>
            <person name="Drees K.P."/>
            <person name="Sebra R.P."/>
            <person name="Cooper V.S."/>
            <person name="Jones S.H."/>
            <person name="Whistler C.A."/>
        </authorList>
    </citation>
    <scope>NUCLEOTIDE SEQUENCE [LARGE SCALE GENOMIC DNA]</scope>
    <source>
        <strain evidence="1 2">MAVP-3</strain>
    </source>
</reference>
<protein>
    <submittedName>
        <fullName evidence="1">Transcriptional regulator</fullName>
    </submittedName>
</protein>